<sequence length="374" mass="42100">MTPHLLFAGGDPGGARCLLPVIKSALEQGIDIRVLAHGWLEKQVKKMPDPGLLIDEEELVSTAFSMPSSVLIFSSSVSDLLPLRLAFRLKALGIPIIHVLDHWSNYARRLTTDDGMVLEVDVYTALDDLSKEQIKASRIKARKVVVTGSPALEALFFELSNLEESDEISHLKRDKMEHKSPVLLWASEPVTQDQGNSKSPFYRGYTEEDAFYWFTQLLMQFVGEDIELLVAPHPREDVARLESIVRSYWPSATLLKAGEGRKGVLMAQGVCGMASMLLYEAWLWGKSVLSLQPNARSPIPFSHMKTEDDFFLVLDVNRQKNKFKEFLTQGLKKKDEGYQRTKRAARFSTHMGAAQRILMLGVELSKTRFNGEAF</sequence>
<name>A0A7V2WTI9_9BACT</name>
<reference evidence="1" key="1">
    <citation type="journal article" date="2020" name="mSystems">
        <title>Genome- and Community-Level Interaction Insights into Carbon Utilization and Element Cycling Functions of Hydrothermarchaeota in Hydrothermal Sediment.</title>
        <authorList>
            <person name="Zhou Z."/>
            <person name="Liu Y."/>
            <person name="Xu W."/>
            <person name="Pan J."/>
            <person name="Luo Z.H."/>
            <person name="Li M."/>
        </authorList>
    </citation>
    <scope>NUCLEOTIDE SEQUENCE [LARGE SCALE GENOMIC DNA]</scope>
    <source>
        <strain evidence="1">HyVt-503</strain>
    </source>
</reference>
<proteinExistence type="predicted"/>
<gene>
    <name evidence="1" type="ORF">ENJ63_04750</name>
</gene>
<dbReference type="Proteomes" id="UP000885797">
    <property type="component" value="Unassembled WGS sequence"/>
</dbReference>
<organism evidence="1">
    <name type="scientific">Dissulfuribacter thermophilus</name>
    <dbReference type="NCBI Taxonomy" id="1156395"/>
    <lineage>
        <taxon>Bacteria</taxon>
        <taxon>Pseudomonadati</taxon>
        <taxon>Thermodesulfobacteriota</taxon>
        <taxon>Dissulfuribacteria</taxon>
        <taxon>Dissulfuribacterales</taxon>
        <taxon>Dissulfuribacteraceae</taxon>
        <taxon>Dissulfuribacter</taxon>
    </lineage>
</organism>
<dbReference type="EMBL" id="DRND01000378">
    <property type="protein sequence ID" value="HFC47173.1"/>
    <property type="molecule type" value="Genomic_DNA"/>
</dbReference>
<accession>A0A7V2WTI9</accession>
<dbReference type="SUPFAM" id="SSF53756">
    <property type="entry name" value="UDP-Glycosyltransferase/glycogen phosphorylase"/>
    <property type="match status" value="1"/>
</dbReference>
<comment type="caution">
    <text evidence="1">The sequence shown here is derived from an EMBL/GenBank/DDBJ whole genome shotgun (WGS) entry which is preliminary data.</text>
</comment>
<dbReference type="AlphaFoldDB" id="A0A7V2WTI9"/>
<protein>
    <submittedName>
        <fullName evidence="1">Uncharacterized protein</fullName>
    </submittedName>
</protein>
<evidence type="ECO:0000313" key="1">
    <source>
        <dbReference type="EMBL" id="HFC47173.1"/>
    </source>
</evidence>